<dbReference type="EMBL" id="BAABDS010000041">
    <property type="protein sequence ID" value="GAA3719199.1"/>
    <property type="molecule type" value="Genomic_DNA"/>
</dbReference>
<dbReference type="PANTHER" id="PTHR40593">
    <property type="entry name" value="PENICILLIN-BINDING PROTEIN ACTIVATOR LPOB"/>
    <property type="match status" value="1"/>
</dbReference>
<feature type="signal peptide" evidence="2">
    <location>
        <begin position="1"/>
        <end position="20"/>
    </location>
</feature>
<accession>A0ABP7EJV7</accession>
<keyword evidence="4" id="KW-1185">Reference proteome</keyword>
<dbReference type="Pfam" id="PF13036">
    <property type="entry name" value="LpoB"/>
    <property type="match status" value="1"/>
</dbReference>
<evidence type="ECO:0000256" key="2">
    <source>
        <dbReference type="SAM" id="SignalP"/>
    </source>
</evidence>
<proteinExistence type="predicted"/>
<dbReference type="PROSITE" id="PS51257">
    <property type="entry name" value="PROKAR_LIPOPROTEIN"/>
    <property type="match status" value="1"/>
</dbReference>
<dbReference type="InterPro" id="IPR014094">
    <property type="entry name" value="LpoB"/>
</dbReference>
<dbReference type="PANTHER" id="PTHR40593:SF1">
    <property type="entry name" value="PENICILLIN-BINDING PROTEIN ACTIVATOR LPOB"/>
    <property type="match status" value="1"/>
</dbReference>
<feature type="chain" id="PRO_5045942907" description="Penicillin-binding protein activator LpoB" evidence="2">
    <location>
        <begin position="21"/>
        <end position="202"/>
    </location>
</feature>
<dbReference type="Proteomes" id="UP001501479">
    <property type="component" value="Unassembled WGS sequence"/>
</dbReference>
<sequence>MNRFRITLLLAAGGVLTACALPNPYSSAPAPVRPVGPDSTQPAPPLTLPPPPPPVIELPEAPVAPLPEVRSANLERLVDGLAGRLKNSAAINEVQGVVLLDDIGNQAGSPVDTRGLTERLRAGLGGSLNFADGATVSSLRQQLAYQGGRADMAALVRLGKQSGADYLLSTTLTRNGGGTSLQGQLMELSSGEVLWSDRVSER</sequence>
<organism evidence="3 4">
    <name type="scientific">Oceanisphaera sediminis</name>
    <dbReference type="NCBI Taxonomy" id="981381"/>
    <lineage>
        <taxon>Bacteria</taxon>
        <taxon>Pseudomonadati</taxon>
        <taxon>Pseudomonadota</taxon>
        <taxon>Gammaproteobacteria</taxon>
        <taxon>Aeromonadales</taxon>
        <taxon>Aeromonadaceae</taxon>
        <taxon>Oceanisphaera</taxon>
    </lineage>
</organism>
<comment type="caution">
    <text evidence="3">The sequence shown here is derived from an EMBL/GenBank/DDBJ whole genome shotgun (WGS) entry which is preliminary data.</text>
</comment>
<keyword evidence="2" id="KW-0732">Signal</keyword>
<name>A0ABP7EJV7_9GAMM</name>
<dbReference type="Gene3D" id="3.40.50.10610">
    <property type="entry name" value="ABC-type transport auxiliary lipoprotein component"/>
    <property type="match status" value="1"/>
</dbReference>
<evidence type="ECO:0008006" key="5">
    <source>
        <dbReference type="Google" id="ProtNLM"/>
    </source>
</evidence>
<evidence type="ECO:0000256" key="1">
    <source>
        <dbReference type="SAM" id="MobiDB-lite"/>
    </source>
</evidence>
<gene>
    <name evidence="3" type="ORF">GCM10022421_29230</name>
</gene>
<evidence type="ECO:0000313" key="4">
    <source>
        <dbReference type="Proteomes" id="UP001501479"/>
    </source>
</evidence>
<evidence type="ECO:0000313" key="3">
    <source>
        <dbReference type="EMBL" id="GAA3719199.1"/>
    </source>
</evidence>
<protein>
    <recommendedName>
        <fullName evidence="5">Penicillin-binding protein activator LpoB</fullName>
    </recommendedName>
</protein>
<dbReference type="RefSeq" id="WP_344965502.1">
    <property type="nucleotide sequence ID" value="NZ_BAABDS010000041.1"/>
</dbReference>
<reference evidence="4" key="1">
    <citation type="journal article" date="2019" name="Int. J. Syst. Evol. Microbiol.">
        <title>The Global Catalogue of Microorganisms (GCM) 10K type strain sequencing project: providing services to taxonomists for standard genome sequencing and annotation.</title>
        <authorList>
            <consortium name="The Broad Institute Genomics Platform"/>
            <consortium name="The Broad Institute Genome Sequencing Center for Infectious Disease"/>
            <person name="Wu L."/>
            <person name="Ma J."/>
        </authorList>
    </citation>
    <scope>NUCLEOTIDE SEQUENCE [LARGE SCALE GENOMIC DNA]</scope>
    <source>
        <strain evidence="4">JCM 17329</strain>
    </source>
</reference>
<feature type="region of interest" description="Disordered" evidence="1">
    <location>
        <begin position="30"/>
        <end position="50"/>
    </location>
</feature>